<evidence type="ECO:0000313" key="2">
    <source>
        <dbReference type="Proteomes" id="UP000054560"/>
    </source>
</evidence>
<dbReference type="AlphaFoldDB" id="A0A0L0F2E1"/>
<name>A0A0L0F2E1_9EUKA</name>
<evidence type="ECO:0000313" key="1">
    <source>
        <dbReference type="EMBL" id="KNC70779.1"/>
    </source>
</evidence>
<dbReference type="GeneID" id="25917195"/>
<dbReference type="RefSeq" id="XP_014144681.1">
    <property type="nucleotide sequence ID" value="XM_014289206.1"/>
</dbReference>
<gene>
    <name evidence="1" type="ORF">SARC_16691</name>
</gene>
<dbReference type="EMBL" id="KQ250253">
    <property type="protein sequence ID" value="KNC70779.1"/>
    <property type="molecule type" value="Genomic_DNA"/>
</dbReference>
<organism evidence="1 2">
    <name type="scientific">Sphaeroforma arctica JP610</name>
    <dbReference type="NCBI Taxonomy" id="667725"/>
    <lineage>
        <taxon>Eukaryota</taxon>
        <taxon>Ichthyosporea</taxon>
        <taxon>Ichthyophonida</taxon>
        <taxon>Sphaeroforma</taxon>
    </lineage>
</organism>
<reference evidence="1 2" key="1">
    <citation type="submission" date="2011-02" db="EMBL/GenBank/DDBJ databases">
        <title>The Genome Sequence of Sphaeroforma arctica JP610.</title>
        <authorList>
            <consortium name="The Broad Institute Genome Sequencing Platform"/>
            <person name="Russ C."/>
            <person name="Cuomo C."/>
            <person name="Young S.K."/>
            <person name="Zeng Q."/>
            <person name="Gargeya S."/>
            <person name="Alvarado L."/>
            <person name="Berlin A."/>
            <person name="Chapman S.B."/>
            <person name="Chen Z."/>
            <person name="Freedman E."/>
            <person name="Gellesch M."/>
            <person name="Goldberg J."/>
            <person name="Griggs A."/>
            <person name="Gujja S."/>
            <person name="Heilman E."/>
            <person name="Heiman D."/>
            <person name="Howarth C."/>
            <person name="Mehta T."/>
            <person name="Neiman D."/>
            <person name="Pearson M."/>
            <person name="Roberts A."/>
            <person name="Saif S."/>
            <person name="Shea T."/>
            <person name="Shenoy N."/>
            <person name="Sisk P."/>
            <person name="Stolte C."/>
            <person name="Sykes S."/>
            <person name="White J."/>
            <person name="Yandava C."/>
            <person name="Burger G."/>
            <person name="Gray M.W."/>
            <person name="Holland P.W.H."/>
            <person name="King N."/>
            <person name="Lang F.B.F."/>
            <person name="Roger A.J."/>
            <person name="Ruiz-Trillo I."/>
            <person name="Haas B."/>
            <person name="Nusbaum C."/>
            <person name="Birren B."/>
        </authorList>
    </citation>
    <scope>NUCLEOTIDE SEQUENCE [LARGE SCALE GENOMIC DNA]</scope>
    <source>
        <strain evidence="1 2">JP610</strain>
    </source>
</reference>
<accession>A0A0L0F2E1</accession>
<sequence length="64" mass="6830">EVITELIAWVEESLGEEPGVRIPSRQASVRGVSNEDGSHTSISLEASEMLDAAFEARKASVTSV</sequence>
<feature type="non-terminal residue" evidence="1">
    <location>
        <position position="1"/>
    </location>
</feature>
<keyword evidence="2" id="KW-1185">Reference proteome</keyword>
<dbReference type="Proteomes" id="UP000054560">
    <property type="component" value="Unassembled WGS sequence"/>
</dbReference>
<protein>
    <submittedName>
        <fullName evidence="1">Uncharacterized protein</fullName>
    </submittedName>
</protein>
<proteinExistence type="predicted"/>